<evidence type="ECO:0000256" key="2">
    <source>
        <dbReference type="SAM" id="Phobius"/>
    </source>
</evidence>
<feature type="transmembrane region" description="Helical" evidence="2">
    <location>
        <begin position="64"/>
        <end position="83"/>
    </location>
</feature>
<feature type="transmembrane region" description="Helical" evidence="2">
    <location>
        <begin position="31"/>
        <end position="52"/>
    </location>
</feature>
<gene>
    <name evidence="3" type="ORF">Pla163_32060</name>
</gene>
<organism evidence="3 4">
    <name type="scientific">Rohdeia mirabilis</name>
    <dbReference type="NCBI Taxonomy" id="2528008"/>
    <lineage>
        <taxon>Bacteria</taxon>
        <taxon>Pseudomonadati</taxon>
        <taxon>Planctomycetota</taxon>
        <taxon>Planctomycetia</taxon>
        <taxon>Planctomycetia incertae sedis</taxon>
        <taxon>Rohdeia</taxon>
    </lineage>
</organism>
<keyword evidence="2" id="KW-0472">Membrane</keyword>
<evidence type="ECO:0000313" key="4">
    <source>
        <dbReference type="Proteomes" id="UP000319342"/>
    </source>
</evidence>
<name>A0A518D3K2_9BACT</name>
<accession>A0A518D3K2</accession>
<reference evidence="3 4" key="1">
    <citation type="submission" date="2019-02" db="EMBL/GenBank/DDBJ databases">
        <title>Deep-cultivation of Planctomycetes and their phenomic and genomic characterization uncovers novel biology.</title>
        <authorList>
            <person name="Wiegand S."/>
            <person name="Jogler M."/>
            <person name="Boedeker C."/>
            <person name="Pinto D."/>
            <person name="Vollmers J."/>
            <person name="Rivas-Marin E."/>
            <person name="Kohn T."/>
            <person name="Peeters S.H."/>
            <person name="Heuer A."/>
            <person name="Rast P."/>
            <person name="Oberbeckmann S."/>
            <person name="Bunk B."/>
            <person name="Jeske O."/>
            <person name="Meyerdierks A."/>
            <person name="Storesund J.E."/>
            <person name="Kallscheuer N."/>
            <person name="Luecker S."/>
            <person name="Lage O.M."/>
            <person name="Pohl T."/>
            <person name="Merkel B.J."/>
            <person name="Hornburger P."/>
            <person name="Mueller R.-W."/>
            <person name="Bruemmer F."/>
            <person name="Labrenz M."/>
            <person name="Spormann A.M."/>
            <person name="Op den Camp H."/>
            <person name="Overmann J."/>
            <person name="Amann R."/>
            <person name="Jetten M.S.M."/>
            <person name="Mascher T."/>
            <person name="Medema M.H."/>
            <person name="Devos D.P."/>
            <person name="Kaster A.-K."/>
            <person name="Ovreas L."/>
            <person name="Rohde M."/>
            <person name="Galperin M.Y."/>
            <person name="Jogler C."/>
        </authorList>
    </citation>
    <scope>NUCLEOTIDE SEQUENCE [LARGE SCALE GENOMIC DNA]</scope>
    <source>
        <strain evidence="3 4">Pla163</strain>
    </source>
</reference>
<keyword evidence="2" id="KW-1133">Transmembrane helix</keyword>
<evidence type="ECO:0000256" key="1">
    <source>
        <dbReference type="SAM" id="MobiDB-lite"/>
    </source>
</evidence>
<dbReference type="EMBL" id="CP036290">
    <property type="protein sequence ID" value="QDU86057.1"/>
    <property type="molecule type" value="Genomic_DNA"/>
</dbReference>
<sequence>MNHAATHDPKTGETLPDEPAPRVRHPLMWQVSVAGGVLAAVVLAGFSLWTLVVAGDRPAAIGGAGWLWTASLAAGALSLMAAGGQRLGLWGLRVFFLLAGAPMVTGGLRDHGTWLFVGAGLCAAWLVLSLFARPAEVEPAAGDAR</sequence>
<feature type="transmembrane region" description="Helical" evidence="2">
    <location>
        <begin position="114"/>
        <end position="132"/>
    </location>
</feature>
<keyword evidence="2" id="KW-0812">Transmembrane</keyword>
<dbReference type="RefSeq" id="WP_145190595.1">
    <property type="nucleotide sequence ID" value="NZ_CP036290.1"/>
</dbReference>
<dbReference type="AlphaFoldDB" id="A0A518D3K2"/>
<feature type="region of interest" description="Disordered" evidence="1">
    <location>
        <begin position="1"/>
        <end position="21"/>
    </location>
</feature>
<dbReference type="OrthoDB" id="123240at2"/>
<feature type="compositionally biased region" description="Basic and acidic residues" evidence="1">
    <location>
        <begin position="1"/>
        <end position="11"/>
    </location>
</feature>
<feature type="transmembrane region" description="Helical" evidence="2">
    <location>
        <begin position="90"/>
        <end position="108"/>
    </location>
</feature>
<proteinExistence type="predicted"/>
<protein>
    <submittedName>
        <fullName evidence="3">Uncharacterized protein</fullName>
    </submittedName>
</protein>
<keyword evidence="4" id="KW-1185">Reference proteome</keyword>
<evidence type="ECO:0000313" key="3">
    <source>
        <dbReference type="EMBL" id="QDU86057.1"/>
    </source>
</evidence>
<dbReference type="Proteomes" id="UP000319342">
    <property type="component" value="Chromosome"/>
</dbReference>